<dbReference type="SUPFAM" id="SSF103473">
    <property type="entry name" value="MFS general substrate transporter"/>
    <property type="match status" value="1"/>
</dbReference>
<dbReference type="GeneID" id="96624705"/>
<feature type="transmembrane region" description="Helical" evidence="1">
    <location>
        <begin position="130"/>
        <end position="152"/>
    </location>
</feature>
<gene>
    <name evidence="2" type="ORF">IDM49_10690</name>
</gene>
<reference evidence="2 3" key="1">
    <citation type="submission" date="2020-09" db="EMBL/GenBank/DDBJ databases">
        <title>Investigation of environmental microbes.</title>
        <authorList>
            <person name="Ou Y."/>
            <person name="Kang Q."/>
        </authorList>
    </citation>
    <scope>NUCLEOTIDE SEQUENCE [LARGE SCALE GENOMIC DNA]</scope>
    <source>
        <strain evidence="2 3">KJZ-14</strain>
    </source>
</reference>
<dbReference type="KEGG" id="rter:IDM49_10690"/>
<evidence type="ECO:0008006" key="4">
    <source>
        <dbReference type="Google" id="ProtNLM"/>
    </source>
</evidence>
<dbReference type="AlphaFoldDB" id="A0A7H2BDA3"/>
<dbReference type="EMBL" id="CP061539">
    <property type="protein sequence ID" value="QNV37649.1"/>
    <property type="molecule type" value="Genomic_DNA"/>
</dbReference>
<protein>
    <recommendedName>
        <fullName evidence="4">MFS transporter</fullName>
    </recommendedName>
</protein>
<dbReference type="Proteomes" id="UP000516404">
    <property type="component" value="Chromosome"/>
</dbReference>
<accession>A0A7H2BDA3</accession>
<feature type="transmembrane region" description="Helical" evidence="1">
    <location>
        <begin position="103"/>
        <end position="124"/>
    </location>
</feature>
<organism evidence="2 3">
    <name type="scientific">Rothia terrae</name>
    <dbReference type="NCBI Taxonomy" id="396015"/>
    <lineage>
        <taxon>Bacteria</taxon>
        <taxon>Bacillati</taxon>
        <taxon>Actinomycetota</taxon>
        <taxon>Actinomycetes</taxon>
        <taxon>Micrococcales</taxon>
        <taxon>Micrococcaceae</taxon>
        <taxon>Rothia</taxon>
    </lineage>
</organism>
<feature type="transmembrane region" description="Helical" evidence="1">
    <location>
        <begin position="21"/>
        <end position="47"/>
    </location>
</feature>
<keyword evidence="1" id="KW-0812">Transmembrane</keyword>
<keyword evidence="1" id="KW-1133">Transmembrane helix</keyword>
<keyword evidence="1" id="KW-0472">Membrane</keyword>
<evidence type="ECO:0000313" key="2">
    <source>
        <dbReference type="EMBL" id="QNV37649.1"/>
    </source>
</evidence>
<dbReference type="InterPro" id="IPR036259">
    <property type="entry name" value="MFS_trans_sf"/>
</dbReference>
<dbReference type="Gene3D" id="1.20.1250.20">
    <property type="entry name" value="MFS general substrate transporter like domains"/>
    <property type="match status" value="1"/>
</dbReference>
<evidence type="ECO:0000256" key="1">
    <source>
        <dbReference type="SAM" id="Phobius"/>
    </source>
</evidence>
<feature type="transmembrane region" description="Helical" evidence="1">
    <location>
        <begin position="59"/>
        <end position="82"/>
    </location>
</feature>
<name>A0A7H2BDA3_9MICC</name>
<dbReference type="RefSeq" id="WP_190724494.1">
    <property type="nucleotide sequence ID" value="NZ_CP061539.1"/>
</dbReference>
<keyword evidence="3" id="KW-1185">Reference proteome</keyword>
<evidence type="ECO:0000313" key="3">
    <source>
        <dbReference type="Proteomes" id="UP000516404"/>
    </source>
</evidence>
<sequence length="160" mass="16026">MSSRYHSDPSQAGQGNPFTRGFTLALLLGVTLNPLNTSVVATALVSIGEYFSVGAGGSALMSVAIAVVGVTLSGVAMGLANVGNQAMLYIASPPKDMGVNSGFYRTASYLGGFVATGVIATLFSGGASNASMLVFAGVFAVLAVVLVGLTVADRETPARS</sequence>
<proteinExistence type="predicted"/>